<accession>A0ACB5SLZ0</accession>
<dbReference type="EMBL" id="BSXG01000137">
    <property type="protein sequence ID" value="GME48118.1"/>
    <property type="molecule type" value="Genomic_DNA"/>
</dbReference>
<gene>
    <name evidence="1" type="primary">g7468</name>
    <name evidence="1" type="ORF">NpPPO83_00007468</name>
</gene>
<evidence type="ECO:0000313" key="1">
    <source>
        <dbReference type="EMBL" id="GME48118.1"/>
    </source>
</evidence>
<reference evidence="1" key="1">
    <citation type="submission" date="2024-09" db="EMBL/GenBank/DDBJ databases">
        <title>Draft Genome Sequences of Neofusicoccum parvum.</title>
        <authorList>
            <person name="Ashida A."/>
            <person name="Camagna M."/>
            <person name="Tanaka A."/>
            <person name="Takemoto D."/>
        </authorList>
    </citation>
    <scope>NUCLEOTIDE SEQUENCE</scope>
    <source>
        <strain evidence="1">PPO83</strain>
    </source>
</reference>
<protein>
    <submittedName>
        <fullName evidence="1">Enoyl-hydratase</fullName>
    </submittedName>
</protein>
<dbReference type="Proteomes" id="UP001165186">
    <property type="component" value="Unassembled WGS sequence"/>
</dbReference>
<sequence>MSTTTTPPQPSPYTTPPPPLTTALLTFPTPTILLLTLNRPHALNALTTADNHELAALFTWYDAEPRLRCAIITGAGRAFCSGADLVEWHARNEARTHGSPHIDSAVPMFPAAGFAALSRRHGKKPVVGAVNGLAVGGGMEVVASLDIVVAARSAVFALPEAERGVVAMEGSLPRLVRTVGRQRAMEMALTARRVGAEEARDWGFVNEVTEDAGPEAEVMERPVVRRALEFALAIAAKSPDSVIVSRAGVVSGWEEGSAENATRIVKEIWEPRLNSGENLREGIRAFAEKRQPRWLDSRL</sequence>
<name>A0ACB5SLZ0_9PEZI</name>
<organism evidence="1 2">
    <name type="scientific">Neofusicoccum parvum</name>
    <dbReference type="NCBI Taxonomy" id="310453"/>
    <lineage>
        <taxon>Eukaryota</taxon>
        <taxon>Fungi</taxon>
        <taxon>Dikarya</taxon>
        <taxon>Ascomycota</taxon>
        <taxon>Pezizomycotina</taxon>
        <taxon>Dothideomycetes</taxon>
        <taxon>Dothideomycetes incertae sedis</taxon>
        <taxon>Botryosphaeriales</taxon>
        <taxon>Botryosphaeriaceae</taxon>
        <taxon>Neofusicoccum</taxon>
    </lineage>
</organism>
<comment type="caution">
    <text evidence="1">The sequence shown here is derived from an EMBL/GenBank/DDBJ whole genome shotgun (WGS) entry which is preliminary data.</text>
</comment>
<keyword evidence="2" id="KW-1185">Reference proteome</keyword>
<evidence type="ECO:0000313" key="2">
    <source>
        <dbReference type="Proteomes" id="UP001165186"/>
    </source>
</evidence>
<proteinExistence type="predicted"/>